<organism evidence="1 2">
    <name type="scientific">Collybia nuda</name>
    <dbReference type="NCBI Taxonomy" id="64659"/>
    <lineage>
        <taxon>Eukaryota</taxon>
        <taxon>Fungi</taxon>
        <taxon>Dikarya</taxon>
        <taxon>Basidiomycota</taxon>
        <taxon>Agaricomycotina</taxon>
        <taxon>Agaricomycetes</taxon>
        <taxon>Agaricomycetidae</taxon>
        <taxon>Agaricales</taxon>
        <taxon>Tricholomatineae</taxon>
        <taxon>Clitocybaceae</taxon>
        <taxon>Collybia</taxon>
    </lineage>
</organism>
<proteinExistence type="predicted"/>
<protein>
    <submittedName>
        <fullName evidence="1">Uncharacterized protein</fullName>
    </submittedName>
</protein>
<reference evidence="1" key="1">
    <citation type="submission" date="2020-11" db="EMBL/GenBank/DDBJ databases">
        <authorList>
            <consortium name="DOE Joint Genome Institute"/>
            <person name="Ahrendt S."/>
            <person name="Riley R."/>
            <person name="Andreopoulos W."/>
            <person name="Labutti K."/>
            <person name="Pangilinan J."/>
            <person name="Ruiz-Duenas F.J."/>
            <person name="Barrasa J.M."/>
            <person name="Sanchez-Garcia M."/>
            <person name="Camarero S."/>
            <person name="Miyauchi S."/>
            <person name="Serrano A."/>
            <person name="Linde D."/>
            <person name="Babiker R."/>
            <person name="Drula E."/>
            <person name="Ayuso-Fernandez I."/>
            <person name="Pacheco R."/>
            <person name="Padilla G."/>
            <person name="Ferreira P."/>
            <person name="Barriuso J."/>
            <person name="Kellner H."/>
            <person name="Castanera R."/>
            <person name="Alfaro M."/>
            <person name="Ramirez L."/>
            <person name="Pisabarro A.G."/>
            <person name="Kuo A."/>
            <person name="Tritt A."/>
            <person name="Lipzen A."/>
            <person name="He G."/>
            <person name="Yan M."/>
            <person name="Ng V."/>
            <person name="Cullen D."/>
            <person name="Martin F."/>
            <person name="Rosso M.-N."/>
            <person name="Henrissat B."/>
            <person name="Hibbett D."/>
            <person name="Martinez A.T."/>
            <person name="Grigoriev I.V."/>
        </authorList>
    </citation>
    <scope>NUCLEOTIDE SEQUENCE</scope>
    <source>
        <strain evidence="1">CBS 247.69</strain>
    </source>
</reference>
<dbReference type="EMBL" id="MU150254">
    <property type="protein sequence ID" value="KAF9464406.1"/>
    <property type="molecule type" value="Genomic_DNA"/>
</dbReference>
<evidence type="ECO:0000313" key="1">
    <source>
        <dbReference type="EMBL" id="KAF9464406.1"/>
    </source>
</evidence>
<sequence>MVWGQVTKNTPPIVDIVFKDKGEALSKAPEQRFITSILLSARYRSCDDPKNQNLLPW</sequence>
<comment type="caution">
    <text evidence="1">The sequence shown here is derived from an EMBL/GenBank/DDBJ whole genome shotgun (WGS) entry which is preliminary data.</text>
</comment>
<evidence type="ECO:0000313" key="2">
    <source>
        <dbReference type="Proteomes" id="UP000807353"/>
    </source>
</evidence>
<name>A0A9P6CFQ9_9AGAR</name>
<keyword evidence="2" id="KW-1185">Reference proteome</keyword>
<accession>A0A9P6CFQ9</accession>
<gene>
    <name evidence="1" type="ORF">BDZ94DRAFT_1256371</name>
</gene>
<dbReference type="AlphaFoldDB" id="A0A9P6CFQ9"/>
<dbReference type="Proteomes" id="UP000807353">
    <property type="component" value="Unassembled WGS sequence"/>
</dbReference>